<feature type="transmembrane region" description="Helical" evidence="5">
    <location>
        <begin position="455"/>
        <end position="479"/>
    </location>
</feature>
<evidence type="ECO:0000256" key="5">
    <source>
        <dbReference type="SAM" id="Phobius"/>
    </source>
</evidence>
<accession>G5IEQ6</accession>
<keyword evidence="2 5" id="KW-0812">Transmembrane</keyword>
<sequence length="566" mass="63312">MKNCLKSSIVGTVKEKFRFGTLNFLFIIAYVNLFQWLFGPENSIVGVIFTIMMSASMVRDLTATPFRHLVCQSAVLIWLVVAAYLVNTLAAPLSLAVNFVTVLLILYAYTYEYSAHIYFPYLLSYLFLVFISPVGAGQLPRRICGMAVGAVSIILYQLFMGRKRVVETARDVLNEMIDDICQMIGFRLGEQSEAPSLSGVRGRLCRLSQTVYERRKRILCVSEASFSMIGAGRGLEQLLVQITQLPKELPEETKSFLENARGQLNAFHAFLHQETDALPDLQVPEASPFYDALRYIRDRMMHMTDPQSRIHYKKTGLSLKIRLQTALDLSPVRVTYALRTALLLSLATLLVQTMGLPHGKWLLFTLASVSLPYADDVPLKMKKRLLATVIGGLASVVIYALIPSASGRTAAMMLSGYLSFYFTDYVETFACSTVGALGGAVFMSSFGFQAVGSVFLIRLGYIVAGIAIGYVINCVIFPFSRKKATRQLWEKYKRVTGLLSRVCNDKAADSQLYYHLVIQALLLEEKLTQNAMLEQWTSFPELLGHYQDLVRQAHRSSLANWGEAVV</sequence>
<proteinExistence type="predicted"/>
<feature type="transmembrane region" description="Helical" evidence="5">
    <location>
        <begin position="336"/>
        <end position="356"/>
    </location>
</feature>
<dbReference type="Proteomes" id="UP000005384">
    <property type="component" value="Unassembled WGS sequence"/>
</dbReference>
<keyword evidence="3 5" id="KW-1133">Transmembrane helix</keyword>
<dbReference type="PATRIC" id="fig|742737.3.peg.2009"/>
<keyword evidence="8" id="KW-1185">Reference proteome</keyword>
<dbReference type="GO" id="GO:0016020">
    <property type="term" value="C:membrane"/>
    <property type="evidence" value="ECO:0007669"/>
    <property type="project" value="UniProtKB-SubCell"/>
</dbReference>
<evidence type="ECO:0000256" key="2">
    <source>
        <dbReference type="ARBA" id="ARBA00022692"/>
    </source>
</evidence>
<organism evidence="7 8">
    <name type="scientific">Hungatella hathewayi WAL-18680</name>
    <dbReference type="NCBI Taxonomy" id="742737"/>
    <lineage>
        <taxon>Bacteria</taxon>
        <taxon>Bacillati</taxon>
        <taxon>Bacillota</taxon>
        <taxon>Clostridia</taxon>
        <taxon>Lachnospirales</taxon>
        <taxon>Lachnospiraceae</taxon>
        <taxon>Hungatella</taxon>
    </lineage>
</organism>
<gene>
    <name evidence="7" type="ORF">HMPREF9473_01983</name>
</gene>
<evidence type="ECO:0000313" key="7">
    <source>
        <dbReference type="EMBL" id="EHI60040.1"/>
    </source>
</evidence>
<dbReference type="HOGENOM" id="CLU_029333_0_0_9"/>
<reference evidence="7 8" key="1">
    <citation type="submission" date="2011-08" db="EMBL/GenBank/DDBJ databases">
        <title>The Genome Sequence of Clostridium hathewayi WAL-18680.</title>
        <authorList>
            <consortium name="The Broad Institute Genome Sequencing Platform"/>
            <person name="Earl A."/>
            <person name="Ward D."/>
            <person name="Feldgarden M."/>
            <person name="Gevers D."/>
            <person name="Finegold S.M."/>
            <person name="Summanen P.H."/>
            <person name="Molitoris D.R."/>
            <person name="Song M."/>
            <person name="Daigneault M."/>
            <person name="Allen-Vercoe E."/>
            <person name="Young S.K."/>
            <person name="Zeng Q."/>
            <person name="Gargeya S."/>
            <person name="Fitzgerald M."/>
            <person name="Haas B."/>
            <person name="Abouelleil A."/>
            <person name="Alvarado L."/>
            <person name="Arachchi H.M."/>
            <person name="Berlin A."/>
            <person name="Brown A."/>
            <person name="Chapman S.B."/>
            <person name="Chen Z."/>
            <person name="Dunbar C."/>
            <person name="Freedman E."/>
            <person name="Gearin G."/>
            <person name="Gellesch M."/>
            <person name="Goldberg J."/>
            <person name="Griggs A."/>
            <person name="Gujja S."/>
            <person name="Heiman D."/>
            <person name="Howarth C."/>
            <person name="Larson L."/>
            <person name="Lui A."/>
            <person name="MacDonald P.J.P."/>
            <person name="Montmayeur A."/>
            <person name="Murphy C."/>
            <person name="Neiman D."/>
            <person name="Pearson M."/>
            <person name="Priest M."/>
            <person name="Roberts A."/>
            <person name="Saif S."/>
            <person name="Shea T."/>
            <person name="Shenoy N."/>
            <person name="Sisk P."/>
            <person name="Stolte C."/>
            <person name="Sykes S."/>
            <person name="Wortman J."/>
            <person name="Nusbaum C."/>
            <person name="Birren B."/>
        </authorList>
    </citation>
    <scope>NUCLEOTIDE SEQUENCE [LARGE SCALE GENOMIC DNA]</scope>
    <source>
        <strain evidence="7 8">WAL-18680</strain>
    </source>
</reference>
<dbReference type="InterPro" id="IPR049453">
    <property type="entry name" value="Memb_transporter_dom"/>
</dbReference>
<feature type="transmembrane region" description="Helical" evidence="5">
    <location>
        <begin position="422"/>
        <end position="443"/>
    </location>
</feature>
<name>G5IEQ6_9FIRM</name>
<feature type="transmembrane region" description="Helical" evidence="5">
    <location>
        <begin position="117"/>
        <end position="136"/>
    </location>
</feature>
<feature type="transmembrane region" description="Helical" evidence="5">
    <location>
        <begin position="142"/>
        <end position="160"/>
    </location>
</feature>
<evidence type="ECO:0000256" key="4">
    <source>
        <dbReference type="ARBA" id="ARBA00023136"/>
    </source>
</evidence>
<evidence type="ECO:0000256" key="1">
    <source>
        <dbReference type="ARBA" id="ARBA00004141"/>
    </source>
</evidence>
<keyword evidence="4 5" id="KW-0472">Membrane</keyword>
<evidence type="ECO:0000259" key="6">
    <source>
        <dbReference type="Pfam" id="PF13515"/>
    </source>
</evidence>
<evidence type="ECO:0000313" key="8">
    <source>
        <dbReference type="Proteomes" id="UP000005384"/>
    </source>
</evidence>
<evidence type="ECO:0000256" key="3">
    <source>
        <dbReference type="ARBA" id="ARBA00022989"/>
    </source>
</evidence>
<dbReference type="Pfam" id="PF13515">
    <property type="entry name" value="FUSC_2"/>
    <property type="match status" value="1"/>
</dbReference>
<dbReference type="EMBL" id="ADLN01000037">
    <property type="protein sequence ID" value="EHI60040.1"/>
    <property type="molecule type" value="Genomic_DNA"/>
</dbReference>
<feature type="transmembrane region" description="Helical" evidence="5">
    <location>
        <begin position="92"/>
        <end position="110"/>
    </location>
</feature>
<feature type="domain" description="Integral membrane bound transporter" evidence="6">
    <location>
        <begin position="346"/>
        <end position="471"/>
    </location>
</feature>
<feature type="transmembrane region" description="Helical" evidence="5">
    <location>
        <begin position="21"/>
        <end position="38"/>
    </location>
</feature>
<feature type="transmembrane region" description="Helical" evidence="5">
    <location>
        <begin position="385"/>
        <end position="402"/>
    </location>
</feature>
<dbReference type="AlphaFoldDB" id="G5IEQ6"/>
<protein>
    <recommendedName>
        <fullName evidence="6">Integral membrane bound transporter domain-containing protein</fullName>
    </recommendedName>
</protein>
<comment type="caution">
    <text evidence="7">The sequence shown here is derived from an EMBL/GenBank/DDBJ whole genome shotgun (WGS) entry which is preliminary data.</text>
</comment>
<comment type="subcellular location">
    <subcellularLocation>
        <location evidence="1">Membrane</location>
        <topology evidence="1">Multi-pass membrane protein</topology>
    </subcellularLocation>
</comment>